<reference evidence="2 3" key="1">
    <citation type="journal article" date="2023" name="Plants (Basel)">
        <title>Bridging the Gap: Combining Genomics and Transcriptomics Approaches to Understand Stylosanthes scabra, an Orphan Legume from the Brazilian Caatinga.</title>
        <authorList>
            <person name="Ferreira-Neto J.R.C."/>
            <person name="da Silva M.D."/>
            <person name="Binneck E."/>
            <person name="de Melo N.F."/>
            <person name="da Silva R.H."/>
            <person name="de Melo A.L.T.M."/>
            <person name="Pandolfi V."/>
            <person name="Bustamante F.O."/>
            <person name="Brasileiro-Vidal A.C."/>
            <person name="Benko-Iseppon A.M."/>
        </authorList>
    </citation>
    <scope>NUCLEOTIDE SEQUENCE [LARGE SCALE GENOMIC DNA]</scope>
    <source>
        <tissue evidence="2">Leaves</tissue>
    </source>
</reference>
<feature type="region of interest" description="Disordered" evidence="1">
    <location>
        <begin position="41"/>
        <end position="68"/>
    </location>
</feature>
<protein>
    <submittedName>
        <fullName evidence="2">Uncharacterized protein</fullName>
    </submittedName>
</protein>
<evidence type="ECO:0000313" key="2">
    <source>
        <dbReference type="EMBL" id="MED6107075.1"/>
    </source>
</evidence>
<proteinExistence type="predicted"/>
<keyword evidence="3" id="KW-1185">Reference proteome</keyword>
<gene>
    <name evidence="2" type="ORF">PIB30_010522</name>
</gene>
<sequence>MDGITNLLKGLFQQINPDFSSEQVQAMIDNAQKSALDVNSAPNDVRQNVPPSSGSSYMPYNDEETKGQISCSVKPISADPISTSEMGHSSKILRNEIIKS</sequence>
<evidence type="ECO:0000256" key="1">
    <source>
        <dbReference type="SAM" id="MobiDB-lite"/>
    </source>
</evidence>
<accession>A0ABU6Q6B0</accession>
<evidence type="ECO:0000313" key="3">
    <source>
        <dbReference type="Proteomes" id="UP001341840"/>
    </source>
</evidence>
<name>A0ABU6Q6B0_9FABA</name>
<feature type="compositionally biased region" description="Polar residues" evidence="1">
    <location>
        <begin position="41"/>
        <end position="58"/>
    </location>
</feature>
<comment type="caution">
    <text evidence="2">The sequence shown here is derived from an EMBL/GenBank/DDBJ whole genome shotgun (WGS) entry which is preliminary data.</text>
</comment>
<dbReference type="EMBL" id="JASCZI010000025">
    <property type="protein sequence ID" value="MED6107075.1"/>
    <property type="molecule type" value="Genomic_DNA"/>
</dbReference>
<organism evidence="2 3">
    <name type="scientific">Stylosanthes scabra</name>
    <dbReference type="NCBI Taxonomy" id="79078"/>
    <lineage>
        <taxon>Eukaryota</taxon>
        <taxon>Viridiplantae</taxon>
        <taxon>Streptophyta</taxon>
        <taxon>Embryophyta</taxon>
        <taxon>Tracheophyta</taxon>
        <taxon>Spermatophyta</taxon>
        <taxon>Magnoliopsida</taxon>
        <taxon>eudicotyledons</taxon>
        <taxon>Gunneridae</taxon>
        <taxon>Pentapetalae</taxon>
        <taxon>rosids</taxon>
        <taxon>fabids</taxon>
        <taxon>Fabales</taxon>
        <taxon>Fabaceae</taxon>
        <taxon>Papilionoideae</taxon>
        <taxon>50 kb inversion clade</taxon>
        <taxon>dalbergioids sensu lato</taxon>
        <taxon>Dalbergieae</taxon>
        <taxon>Pterocarpus clade</taxon>
        <taxon>Stylosanthes</taxon>
    </lineage>
</organism>
<dbReference type="Proteomes" id="UP001341840">
    <property type="component" value="Unassembled WGS sequence"/>
</dbReference>